<sequence>VLGWSQKINITRDQPFNNSEGLRDTNSGSKCVISMHSGTTTTIQDPKNPEHRKTFIFDLQSQPKPQQ</sequence>
<evidence type="ECO:0000313" key="2">
    <source>
        <dbReference type="Proteomes" id="UP000694425"/>
    </source>
</evidence>
<dbReference type="GeneTree" id="ENSGT00940000178689"/>
<dbReference type="Ensembl" id="ENSNVIT00000005325.1">
    <property type="protein sequence ID" value="ENSNVIP00000004522.1"/>
    <property type="gene ID" value="ENSNVIG00000003647.1"/>
</dbReference>
<protein>
    <submittedName>
        <fullName evidence="1">Uncharacterized protein</fullName>
    </submittedName>
</protein>
<dbReference type="AlphaFoldDB" id="A0A8C7AJN1"/>
<evidence type="ECO:0000313" key="1">
    <source>
        <dbReference type="Ensembl" id="ENSNVIP00000004522.1"/>
    </source>
</evidence>
<proteinExistence type="predicted"/>
<reference evidence="1" key="2">
    <citation type="submission" date="2025-09" db="UniProtKB">
        <authorList>
            <consortium name="Ensembl"/>
        </authorList>
    </citation>
    <scope>IDENTIFICATION</scope>
</reference>
<name>A0A8C7AJN1_NEOVI</name>
<dbReference type="Proteomes" id="UP000694425">
    <property type="component" value="Unplaced"/>
</dbReference>
<organism evidence="1 2">
    <name type="scientific">Neovison vison</name>
    <name type="common">American mink</name>
    <name type="synonym">Mustela vison</name>
    <dbReference type="NCBI Taxonomy" id="452646"/>
    <lineage>
        <taxon>Eukaryota</taxon>
        <taxon>Metazoa</taxon>
        <taxon>Chordata</taxon>
        <taxon>Craniata</taxon>
        <taxon>Vertebrata</taxon>
        <taxon>Euteleostomi</taxon>
        <taxon>Mammalia</taxon>
        <taxon>Eutheria</taxon>
        <taxon>Laurasiatheria</taxon>
        <taxon>Carnivora</taxon>
        <taxon>Caniformia</taxon>
        <taxon>Musteloidea</taxon>
        <taxon>Mustelidae</taxon>
        <taxon>Mustelinae</taxon>
        <taxon>Neogale</taxon>
    </lineage>
</organism>
<reference evidence="1" key="1">
    <citation type="submission" date="2025-08" db="UniProtKB">
        <authorList>
            <consortium name="Ensembl"/>
        </authorList>
    </citation>
    <scope>IDENTIFICATION</scope>
</reference>
<keyword evidence="2" id="KW-1185">Reference proteome</keyword>
<accession>A0A8C7AJN1</accession>